<dbReference type="InterPro" id="IPR031825">
    <property type="entry name" value="RXLR"/>
</dbReference>
<evidence type="ECO:0000256" key="4">
    <source>
        <dbReference type="ARBA" id="ARBA00022729"/>
    </source>
</evidence>
<organism evidence="6 7">
    <name type="scientific">Phytophthora boehmeriae</name>
    <dbReference type="NCBI Taxonomy" id="109152"/>
    <lineage>
        <taxon>Eukaryota</taxon>
        <taxon>Sar</taxon>
        <taxon>Stramenopiles</taxon>
        <taxon>Oomycota</taxon>
        <taxon>Peronosporomycetes</taxon>
        <taxon>Peronosporales</taxon>
        <taxon>Peronosporaceae</taxon>
        <taxon>Phytophthora</taxon>
    </lineage>
</organism>
<evidence type="ECO:0000256" key="5">
    <source>
        <dbReference type="RuleBase" id="RU367124"/>
    </source>
</evidence>
<evidence type="ECO:0000313" key="6">
    <source>
        <dbReference type="EMBL" id="KAG7395329.1"/>
    </source>
</evidence>
<reference evidence="6" key="1">
    <citation type="submission" date="2021-02" db="EMBL/GenBank/DDBJ databases">
        <authorList>
            <person name="Palmer J.M."/>
        </authorList>
    </citation>
    <scope>NUCLEOTIDE SEQUENCE</scope>
    <source>
        <strain evidence="6">SCRP23</strain>
    </source>
</reference>
<dbReference type="AlphaFoldDB" id="A0A8T1WU76"/>
<comment type="similarity">
    <text evidence="2 5">Belongs to the RxLR effector family.</text>
</comment>
<comment type="caution">
    <text evidence="6">The sequence shown here is derived from an EMBL/GenBank/DDBJ whole genome shotgun (WGS) entry which is preliminary data.</text>
</comment>
<feature type="signal peptide" evidence="5">
    <location>
        <begin position="1"/>
        <end position="23"/>
    </location>
</feature>
<evidence type="ECO:0000256" key="3">
    <source>
        <dbReference type="ARBA" id="ARBA00022525"/>
    </source>
</evidence>
<evidence type="ECO:0000256" key="2">
    <source>
        <dbReference type="ARBA" id="ARBA00010400"/>
    </source>
</evidence>
<dbReference type="EMBL" id="JAGDFL010000212">
    <property type="protein sequence ID" value="KAG7395329.1"/>
    <property type="molecule type" value="Genomic_DNA"/>
</dbReference>
<evidence type="ECO:0000313" key="7">
    <source>
        <dbReference type="Proteomes" id="UP000693981"/>
    </source>
</evidence>
<comment type="domain">
    <text evidence="5">The RxLR-dEER motif acts to carry the protein into the host cell cytoplasm through binding to cell surface phosphatidylinositol-3-phosphate.</text>
</comment>
<sequence length="129" mass="13967">MRLHYLLLVAAATLLASTDTASASTQTKLSAASSTDPVTATRQLTGVLSEGTTKRSLRAVKILDDDDDDDDADEERGITVLSASTTAKELRKWLKSKSVISKETSKHLKQLKLDADDIAQLYAKYVKLG</sequence>
<accession>A0A8T1WU76</accession>
<gene>
    <name evidence="6" type="ORF">PHYBOEH_003926</name>
</gene>
<dbReference type="GO" id="GO:0005576">
    <property type="term" value="C:extracellular region"/>
    <property type="evidence" value="ECO:0007669"/>
    <property type="project" value="UniProtKB-SubCell"/>
</dbReference>
<proteinExistence type="inferred from homology"/>
<comment type="subcellular location">
    <subcellularLocation>
        <location evidence="1 5">Secreted</location>
    </subcellularLocation>
</comment>
<keyword evidence="7" id="KW-1185">Reference proteome</keyword>
<dbReference type="Pfam" id="PF16810">
    <property type="entry name" value="RXLR"/>
    <property type="match status" value="1"/>
</dbReference>
<keyword evidence="4 5" id="KW-0732">Signal</keyword>
<protein>
    <recommendedName>
        <fullName evidence="5">RxLR effector protein</fullName>
    </recommendedName>
</protein>
<comment type="function">
    <text evidence="5">Effector that suppresses plant defense responses during pathogen infection.</text>
</comment>
<name>A0A8T1WU76_9STRA</name>
<dbReference type="Proteomes" id="UP000693981">
    <property type="component" value="Unassembled WGS sequence"/>
</dbReference>
<keyword evidence="3 5" id="KW-0964">Secreted</keyword>
<feature type="chain" id="PRO_5035964074" description="RxLR effector protein" evidence="5">
    <location>
        <begin position="24"/>
        <end position="129"/>
    </location>
</feature>
<evidence type="ECO:0000256" key="1">
    <source>
        <dbReference type="ARBA" id="ARBA00004613"/>
    </source>
</evidence>